<name>A0ABW1LHC2_9ACTN</name>
<organism evidence="2 3">
    <name type="scientific">Nocardioides hankookensis</name>
    <dbReference type="NCBI Taxonomy" id="443157"/>
    <lineage>
        <taxon>Bacteria</taxon>
        <taxon>Bacillati</taxon>
        <taxon>Actinomycetota</taxon>
        <taxon>Actinomycetes</taxon>
        <taxon>Propionibacteriales</taxon>
        <taxon>Nocardioidaceae</taxon>
        <taxon>Nocardioides</taxon>
    </lineage>
</organism>
<proteinExistence type="predicted"/>
<dbReference type="EMBL" id="JBHSRJ010000003">
    <property type="protein sequence ID" value="MFC6042543.1"/>
    <property type="molecule type" value="Genomic_DNA"/>
</dbReference>
<feature type="region of interest" description="Disordered" evidence="1">
    <location>
        <begin position="17"/>
        <end position="65"/>
    </location>
</feature>
<keyword evidence="3" id="KW-1185">Reference proteome</keyword>
<gene>
    <name evidence="2" type="ORF">ACFPYL_05640</name>
</gene>
<evidence type="ECO:0000313" key="2">
    <source>
        <dbReference type="EMBL" id="MFC6042543.1"/>
    </source>
</evidence>
<reference evidence="3" key="1">
    <citation type="journal article" date="2019" name="Int. J. Syst. Evol. Microbiol.">
        <title>The Global Catalogue of Microorganisms (GCM) 10K type strain sequencing project: providing services to taxonomists for standard genome sequencing and annotation.</title>
        <authorList>
            <consortium name="The Broad Institute Genomics Platform"/>
            <consortium name="The Broad Institute Genome Sequencing Center for Infectious Disease"/>
            <person name="Wu L."/>
            <person name="Ma J."/>
        </authorList>
    </citation>
    <scope>NUCLEOTIDE SEQUENCE [LARGE SCALE GENOMIC DNA]</scope>
    <source>
        <strain evidence="3">CCUG 54522</strain>
    </source>
</reference>
<accession>A0ABW1LHC2</accession>
<protein>
    <submittedName>
        <fullName evidence="2">Uncharacterized protein</fullName>
    </submittedName>
</protein>
<sequence length="65" mass="6682">MYQDSKPCEVCGAPVELRARTEPETDDQGRVGPADGVVGGGDPTVDQRVCTDADCPTHAPDGPAA</sequence>
<evidence type="ECO:0000313" key="3">
    <source>
        <dbReference type="Proteomes" id="UP001596135"/>
    </source>
</evidence>
<dbReference type="RefSeq" id="WP_379151452.1">
    <property type="nucleotide sequence ID" value="NZ_JBHSRJ010000003.1"/>
</dbReference>
<comment type="caution">
    <text evidence="2">The sequence shown here is derived from an EMBL/GenBank/DDBJ whole genome shotgun (WGS) entry which is preliminary data.</text>
</comment>
<dbReference type="Proteomes" id="UP001596135">
    <property type="component" value="Unassembled WGS sequence"/>
</dbReference>
<feature type="compositionally biased region" description="Basic and acidic residues" evidence="1">
    <location>
        <begin position="17"/>
        <end position="29"/>
    </location>
</feature>
<evidence type="ECO:0000256" key="1">
    <source>
        <dbReference type="SAM" id="MobiDB-lite"/>
    </source>
</evidence>